<organism evidence="2 3">
    <name type="scientific">Colocasia esculenta</name>
    <name type="common">Wild taro</name>
    <name type="synonym">Arum esculentum</name>
    <dbReference type="NCBI Taxonomy" id="4460"/>
    <lineage>
        <taxon>Eukaryota</taxon>
        <taxon>Viridiplantae</taxon>
        <taxon>Streptophyta</taxon>
        <taxon>Embryophyta</taxon>
        <taxon>Tracheophyta</taxon>
        <taxon>Spermatophyta</taxon>
        <taxon>Magnoliopsida</taxon>
        <taxon>Liliopsida</taxon>
        <taxon>Araceae</taxon>
        <taxon>Aroideae</taxon>
        <taxon>Colocasieae</taxon>
        <taxon>Colocasia</taxon>
    </lineage>
</organism>
<accession>A0A843VUQ6</accession>
<dbReference type="EMBL" id="NMUH01001948">
    <property type="protein sequence ID" value="MQL96704.1"/>
    <property type="molecule type" value="Genomic_DNA"/>
</dbReference>
<name>A0A843VUQ6_COLES</name>
<protein>
    <submittedName>
        <fullName evidence="2">Uncharacterized protein</fullName>
    </submittedName>
</protein>
<evidence type="ECO:0000256" key="1">
    <source>
        <dbReference type="SAM" id="MobiDB-lite"/>
    </source>
</evidence>
<dbReference type="AlphaFoldDB" id="A0A843VUQ6"/>
<keyword evidence="3" id="KW-1185">Reference proteome</keyword>
<reference evidence="2" key="1">
    <citation type="submission" date="2017-07" db="EMBL/GenBank/DDBJ databases">
        <title>Taro Niue Genome Assembly and Annotation.</title>
        <authorList>
            <person name="Atibalentja N."/>
            <person name="Keating K."/>
            <person name="Fields C.J."/>
        </authorList>
    </citation>
    <scope>NUCLEOTIDE SEQUENCE</scope>
    <source>
        <strain evidence="2">Niue_2</strain>
        <tissue evidence="2">Leaf</tissue>
    </source>
</reference>
<proteinExistence type="predicted"/>
<gene>
    <name evidence="2" type="ORF">Taro_029377</name>
</gene>
<evidence type="ECO:0000313" key="3">
    <source>
        <dbReference type="Proteomes" id="UP000652761"/>
    </source>
</evidence>
<evidence type="ECO:0000313" key="2">
    <source>
        <dbReference type="EMBL" id="MQL96704.1"/>
    </source>
</evidence>
<feature type="compositionally biased region" description="Acidic residues" evidence="1">
    <location>
        <begin position="40"/>
        <end position="55"/>
    </location>
</feature>
<dbReference type="Proteomes" id="UP000652761">
    <property type="component" value="Unassembled WGS sequence"/>
</dbReference>
<comment type="caution">
    <text evidence="2">The sequence shown here is derived from an EMBL/GenBank/DDBJ whole genome shotgun (WGS) entry which is preliminary data.</text>
</comment>
<feature type="region of interest" description="Disordered" evidence="1">
    <location>
        <begin position="1"/>
        <end position="59"/>
    </location>
</feature>
<sequence length="164" mass="18523">MTQVSLPYEESDVSSRRVQKATPRPSSEQGEALAPRPAEEQEDEEPKSPSTEEEGDNHCVAIKKALLPTSRSQQSIATPPLSRYQVFKGQSKVRLLPLGRLRSRKTKNPSLHPLKNKAMTAVSRSGRCRRLRCVHNKASRRPFCRFIRYAFLFTLPFQGSQSST</sequence>